<protein>
    <recommendedName>
        <fullName evidence="2">C2 NT-type domain-containing protein</fullName>
    </recommendedName>
</protein>
<feature type="compositionally biased region" description="Basic residues" evidence="1">
    <location>
        <begin position="216"/>
        <end position="231"/>
    </location>
</feature>
<evidence type="ECO:0000313" key="3">
    <source>
        <dbReference type="EMBL" id="GAX83357.1"/>
    </source>
</evidence>
<organism evidence="3 4">
    <name type="scientific">Chlamydomonas eustigma</name>
    <dbReference type="NCBI Taxonomy" id="1157962"/>
    <lineage>
        <taxon>Eukaryota</taxon>
        <taxon>Viridiplantae</taxon>
        <taxon>Chlorophyta</taxon>
        <taxon>core chlorophytes</taxon>
        <taxon>Chlorophyceae</taxon>
        <taxon>CS clade</taxon>
        <taxon>Chlamydomonadales</taxon>
        <taxon>Chlamydomonadaceae</taxon>
        <taxon>Chlamydomonas</taxon>
    </lineage>
</organism>
<evidence type="ECO:0000256" key="1">
    <source>
        <dbReference type="SAM" id="MobiDB-lite"/>
    </source>
</evidence>
<dbReference type="OrthoDB" id="537413at2759"/>
<proteinExistence type="predicted"/>
<evidence type="ECO:0000259" key="2">
    <source>
        <dbReference type="PROSITE" id="PS51840"/>
    </source>
</evidence>
<dbReference type="EMBL" id="BEGY01000097">
    <property type="protein sequence ID" value="GAX83357.1"/>
    <property type="molecule type" value="Genomic_DNA"/>
</dbReference>
<dbReference type="Pfam" id="PF10358">
    <property type="entry name" value="NT-C2"/>
    <property type="match status" value="1"/>
</dbReference>
<feature type="compositionally biased region" description="Acidic residues" evidence="1">
    <location>
        <begin position="173"/>
        <end position="183"/>
    </location>
</feature>
<feature type="domain" description="C2 NT-type" evidence="2">
    <location>
        <begin position="12"/>
        <end position="149"/>
    </location>
</feature>
<accession>A0A250XJV9</accession>
<dbReference type="Proteomes" id="UP000232323">
    <property type="component" value="Unassembled WGS sequence"/>
</dbReference>
<gene>
    <name evidence="3" type="ORF">CEUSTIGMA_g10782.t1</name>
</gene>
<evidence type="ECO:0000313" key="4">
    <source>
        <dbReference type="Proteomes" id="UP000232323"/>
    </source>
</evidence>
<feature type="region of interest" description="Disordered" evidence="1">
    <location>
        <begin position="171"/>
        <end position="281"/>
    </location>
</feature>
<reference evidence="3 4" key="1">
    <citation type="submission" date="2017-08" db="EMBL/GenBank/DDBJ databases">
        <title>Acidophilic green algal genome provides insights into adaptation to an acidic environment.</title>
        <authorList>
            <person name="Hirooka S."/>
            <person name="Hirose Y."/>
            <person name="Kanesaki Y."/>
            <person name="Higuchi S."/>
            <person name="Fujiwara T."/>
            <person name="Onuma R."/>
            <person name="Era A."/>
            <person name="Ohbayashi R."/>
            <person name="Uzuka A."/>
            <person name="Nozaki H."/>
            <person name="Yoshikawa H."/>
            <person name="Miyagishima S.Y."/>
        </authorList>
    </citation>
    <scope>NUCLEOTIDE SEQUENCE [LARGE SCALE GENOMIC DNA]</scope>
    <source>
        <strain evidence="3 4">NIES-2499</strain>
    </source>
</reference>
<sequence>MTIGRSVVNVTQKARGRQPFRYEFEVIPFTAWEVPEGYDKLLFAWERGSKLFVTDAEPVRPNRAVFWKQFLKQQVTMYKSAEGFEKKDFAFKLQSVKINSKGHEDRKTVAKVHIDLAPFCTGQLNPQPVEKSLQLKPFGKLKVSIKACWLKDANIDPETMTELSGTSMFADQQQEEYEEEALQEQDLSGFDRESDPSTSGRSMESIEVDGNETRRKSSRNGRKGKKGRSSRVPRVPDEIPEDDEAPVDPEELRRQQAREERKERRRKQQEHHLHYDAEECDEPPIQIEGGVRIRKTSIKDYLCCCCQPSVQEPRVAIEEDQELLSAQQKANLRRQHHDR</sequence>
<keyword evidence="4" id="KW-1185">Reference proteome</keyword>
<feature type="compositionally biased region" description="Basic and acidic residues" evidence="1">
    <location>
        <begin position="250"/>
        <end position="262"/>
    </location>
</feature>
<dbReference type="STRING" id="1157962.A0A250XJV9"/>
<feature type="compositionally biased region" description="Acidic residues" evidence="1">
    <location>
        <begin position="238"/>
        <end position="249"/>
    </location>
</feature>
<name>A0A250XJV9_9CHLO</name>
<dbReference type="AlphaFoldDB" id="A0A250XJV9"/>
<dbReference type="PROSITE" id="PS51840">
    <property type="entry name" value="C2_NT"/>
    <property type="match status" value="1"/>
</dbReference>
<comment type="caution">
    <text evidence="3">The sequence shown here is derived from an EMBL/GenBank/DDBJ whole genome shotgun (WGS) entry which is preliminary data.</text>
</comment>
<dbReference type="InterPro" id="IPR019448">
    <property type="entry name" value="NT-C2"/>
</dbReference>